<evidence type="ECO:0000313" key="1">
    <source>
        <dbReference type="EMBL" id="KAI9906815.1"/>
    </source>
</evidence>
<comment type="caution">
    <text evidence="1">The sequence shown here is derived from an EMBL/GenBank/DDBJ whole genome shotgun (WGS) entry which is preliminary data.</text>
</comment>
<protein>
    <submittedName>
        <fullName evidence="1">Uncharacterized protein</fullName>
    </submittedName>
</protein>
<sequence>MSNLSAIAAVVTTTELTKQIPVEVTVAQLDSEVEWINAFEFKKKLQNGEYAECHFAQKEIRFLGLFIGANSVRVDPDKTAALDNCATPYTTNDVQRFFGSVGYYRRLVEGFAALVLPLSNLSRGAEEWRWTPIEEGVFNAIKTKLLAAPVLRLPDIELPFQVTTDASKWCIGGVLSQVMEGFDHPVSFYSQKLSITESKWPAHEQELYAIKQCLERWR</sequence>
<proteinExistence type="predicted"/>
<gene>
    <name evidence="1" type="ORF">PsorP6_004176</name>
</gene>
<name>A0ACC0VLI9_9STRA</name>
<dbReference type="EMBL" id="CM047587">
    <property type="protein sequence ID" value="KAI9906815.1"/>
    <property type="molecule type" value="Genomic_DNA"/>
</dbReference>
<dbReference type="Proteomes" id="UP001163321">
    <property type="component" value="Chromosome 8"/>
</dbReference>
<keyword evidence="2" id="KW-1185">Reference proteome</keyword>
<accession>A0ACC0VLI9</accession>
<evidence type="ECO:0000313" key="2">
    <source>
        <dbReference type="Proteomes" id="UP001163321"/>
    </source>
</evidence>
<reference evidence="1 2" key="1">
    <citation type="journal article" date="2022" name="bioRxiv">
        <title>The genome of the oomycete Peronosclerospora sorghi, a cosmopolitan pathogen of maize and sorghum, is inflated with dispersed pseudogenes.</title>
        <authorList>
            <person name="Fletcher K."/>
            <person name="Martin F."/>
            <person name="Isakeit T."/>
            <person name="Cavanaugh K."/>
            <person name="Magill C."/>
            <person name="Michelmore R."/>
        </authorList>
    </citation>
    <scope>NUCLEOTIDE SEQUENCE [LARGE SCALE GENOMIC DNA]</scope>
    <source>
        <strain evidence="1">P6</strain>
    </source>
</reference>
<organism evidence="1 2">
    <name type="scientific">Peronosclerospora sorghi</name>
    <dbReference type="NCBI Taxonomy" id="230839"/>
    <lineage>
        <taxon>Eukaryota</taxon>
        <taxon>Sar</taxon>
        <taxon>Stramenopiles</taxon>
        <taxon>Oomycota</taxon>
        <taxon>Peronosporomycetes</taxon>
        <taxon>Peronosporales</taxon>
        <taxon>Peronosporaceae</taxon>
        <taxon>Peronosclerospora</taxon>
    </lineage>
</organism>